<feature type="chain" id="PRO_5004718046" description="CUB domain-containing protein" evidence="6">
    <location>
        <begin position="26"/>
        <end position="176"/>
    </location>
</feature>
<comment type="similarity">
    <text evidence="2">Belongs to the UPF0669 family.</text>
</comment>
<name>V3ZUA5_LOTGI</name>
<evidence type="ECO:0000256" key="2">
    <source>
        <dbReference type="ARBA" id="ARBA00008960"/>
    </source>
</evidence>
<dbReference type="PANTHER" id="PTHR31703">
    <property type="entry name" value="UPF0669 PROTEIN C6ORF120"/>
    <property type="match status" value="1"/>
</dbReference>
<dbReference type="Gene3D" id="2.60.120.380">
    <property type="match status" value="1"/>
</dbReference>
<dbReference type="EMBL" id="KB203149">
    <property type="protein sequence ID" value="ESO86165.1"/>
    <property type="molecule type" value="Genomic_DNA"/>
</dbReference>
<evidence type="ECO:0000256" key="6">
    <source>
        <dbReference type="SAM" id="SignalP"/>
    </source>
</evidence>
<feature type="signal peptide" evidence="6">
    <location>
        <begin position="1"/>
        <end position="25"/>
    </location>
</feature>
<evidence type="ECO:0000313" key="8">
    <source>
        <dbReference type="Proteomes" id="UP000030746"/>
    </source>
</evidence>
<dbReference type="Proteomes" id="UP000030746">
    <property type="component" value="Unassembled WGS sequence"/>
</dbReference>
<dbReference type="CTD" id="20232977"/>
<sequence length="176" mass="20350">MRQLANSQLIPSLFVFIHCVQFVTSSILWHTSKSVIGAENYTYFQISKPGSHRIDVVSLTGDADLYVSDKTTYPDFENYDLKSTTCGTDSVDVPSSFQRPLYIGIYGHPNYENSTFQLNIYHMIFEEENSYESYVQYNTRNKNTYSNNYNNDNDENESPWMTILIGILKIILDVLF</sequence>
<dbReference type="Pfam" id="PF17065">
    <property type="entry name" value="UPF0669"/>
    <property type="match status" value="1"/>
</dbReference>
<evidence type="ECO:0008006" key="9">
    <source>
        <dbReference type="Google" id="ProtNLM"/>
    </source>
</evidence>
<keyword evidence="5" id="KW-0325">Glycoprotein</keyword>
<dbReference type="PANTHER" id="PTHR31703:SF2">
    <property type="entry name" value="UPF0669 PROTEIN C6ORF120"/>
    <property type="match status" value="1"/>
</dbReference>
<protein>
    <recommendedName>
        <fullName evidence="9">CUB domain-containing protein</fullName>
    </recommendedName>
</protein>
<proteinExistence type="inferred from homology"/>
<accession>V3ZUA5</accession>
<dbReference type="RefSeq" id="XP_009063126.1">
    <property type="nucleotide sequence ID" value="XM_009064878.1"/>
</dbReference>
<dbReference type="InterPro" id="IPR031420">
    <property type="entry name" value="UPF0669"/>
</dbReference>
<reference evidence="7 8" key="1">
    <citation type="journal article" date="2013" name="Nature">
        <title>Insights into bilaterian evolution from three spiralian genomes.</title>
        <authorList>
            <person name="Simakov O."/>
            <person name="Marletaz F."/>
            <person name="Cho S.J."/>
            <person name="Edsinger-Gonzales E."/>
            <person name="Havlak P."/>
            <person name="Hellsten U."/>
            <person name="Kuo D.H."/>
            <person name="Larsson T."/>
            <person name="Lv J."/>
            <person name="Arendt D."/>
            <person name="Savage R."/>
            <person name="Osoegawa K."/>
            <person name="de Jong P."/>
            <person name="Grimwood J."/>
            <person name="Chapman J.A."/>
            <person name="Shapiro H."/>
            <person name="Aerts A."/>
            <person name="Otillar R.P."/>
            <person name="Terry A.Y."/>
            <person name="Boore J.L."/>
            <person name="Grigoriev I.V."/>
            <person name="Lindberg D.R."/>
            <person name="Seaver E.C."/>
            <person name="Weisblat D.A."/>
            <person name="Putnam N.H."/>
            <person name="Rokhsar D.S."/>
        </authorList>
    </citation>
    <scope>NUCLEOTIDE SEQUENCE [LARGE SCALE GENOMIC DNA]</scope>
</reference>
<dbReference type="HOGENOM" id="CLU_113576_1_0_1"/>
<keyword evidence="4 6" id="KW-0732">Signal</keyword>
<organism evidence="7 8">
    <name type="scientific">Lottia gigantea</name>
    <name type="common">Giant owl limpet</name>
    <dbReference type="NCBI Taxonomy" id="225164"/>
    <lineage>
        <taxon>Eukaryota</taxon>
        <taxon>Metazoa</taxon>
        <taxon>Spiralia</taxon>
        <taxon>Lophotrochozoa</taxon>
        <taxon>Mollusca</taxon>
        <taxon>Gastropoda</taxon>
        <taxon>Patellogastropoda</taxon>
        <taxon>Lottioidea</taxon>
        <taxon>Lottiidae</taxon>
        <taxon>Lottia</taxon>
    </lineage>
</organism>
<evidence type="ECO:0000256" key="1">
    <source>
        <dbReference type="ARBA" id="ARBA00004613"/>
    </source>
</evidence>
<evidence type="ECO:0000256" key="5">
    <source>
        <dbReference type="ARBA" id="ARBA00023180"/>
    </source>
</evidence>
<dbReference type="AlphaFoldDB" id="V3ZUA5"/>
<dbReference type="OrthoDB" id="10046613at2759"/>
<keyword evidence="8" id="KW-1185">Reference proteome</keyword>
<dbReference type="STRING" id="225164.V3ZUA5"/>
<keyword evidence="3" id="KW-0964">Secreted</keyword>
<evidence type="ECO:0000256" key="3">
    <source>
        <dbReference type="ARBA" id="ARBA00022525"/>
    </source>
</evidence>
<dbReference type="OMA" id="FGETAYS"/>
<comment type="subcellular location">
    <subcellularLocation>
        <location evidence="1">Secreted</location>
    </subcellularLocation>
</comment>
<gene>
    <name evidence="7" type="ORF">LOTGIDRAFT_129614</name>
</gene>
<dbReference type="GO" id="GO:0005576">
    <property type="term" value="C:extracellular region"/>
    <property type="evidence" value="ECO:0007669"/>
    <property type="project" value="UniProtKB-SubCell"/>
</dbReference>
<dbReference type="GeneID" id="20232977"/>
<dbReference type="KEGG" id="lgi:LOTGIDRAFT_129614"/>
<evidence type="ECO:0000256" key="4">
    <source>
        <dbReference type="ARBA" id="ARBA00022729"/>
    </source>
</evidence>
<evidence type="ECO:0000313" key="7">
    <source>
        <dbReference type="EMBL" id="ESO86165.1"/>
    </source>
</evidence>